<dbReference type="GO" id="GO:0043565">
    <property type="term" value="F:sequence-specific DNA binding"/>
    <property type="evidence" value="ECO:0007669"/>
    <property type="project" value="InterPro"/>
</dbReference>
<dbReference type="InterPro" id="IPR020449">
    <property type="entry name" value="Tscrpt_reg_AraC-type_HTH"/>
</dbReference>
<dbReference type="Pfam" id="PF12833">
    <property type="entry name" value="HTH_18"/>
    <property type="match status" value="1"/>
</dbReference>
<keyword evidence="2" id="KW-0238">DNA-binding</keyword>
<evidence type="ECO:0000256" key="3">
    <source>
        <dbReference type="ARBA" id="ARBA00023159"/>
    </source>
</evidence>
<dbReference type="PROSITE" id="PS00041">
    <property type="entry name" value="HTH_ARAC_FAMILY_1"/>
    <property type="match status" value="1"/>
</dbReference>
<name>A0AB37U913_9CYAN</name>
<dbReference type="AlphaFoldDB" id="A0AB37U913"/>
<dbReference type="Gene3D" id="1.10.10.60">
    <property type="entry name" value="Homeodomain-like"/>
    <property type="match status" value="2"/>
</dbReference>
<dbReference type="PRINTS" id="PR00032">
    <property type="entry name" value="HTHARAC"/>
</dbReference>
<proteinExistence type="predicted"/>
<gene>
    <name evidence="6" type="ORF">DSM107010_69470</name>
</gene>
<reference evidence="6 7" key="1">
    <citation type="journal article" date="2019" name="Genome Biol. Evol.">
        <title>Day and night: Metabolic profiles and evolutionary relationships of six axenic non-marine cyanobacteria.</title>
        <authorList>
            <person name="Will S.E."/>
            <person name="Henke P."/>
            <person name="Boedeker C."/>
            <person name="Huang S."/>
            <person name="Brinkmann H."/>
            <person name="Rohde M."/>
            <person name="Jarek M."/>
            <person name="Friedl T."/>
            <person name="Seufert S."/>
            <person name="Schumacher M."/>
            <person name="Overmann J."/>
            <person name="Neumann-Schaal M."/>
            <person name="Petersen J."/>
        </authorList>
    </citation>
    <scope>NUCLEOTIDE SEQUENCE [LARGE SCALE GENOMIC DNA]</scope>
    <source>
        <strain evidence="6 7">SAG 39.79</strain>
    </source>
</reference>
<keyword evidence="1" id="KW-0805">Transcription regulation</keyword>
<dbReference type="SUPFAM" id="SSF46689">
    <property type="entry name" value="Homeodomain-like"/>
    <property type="match status" value="2"/>
</dbReference>
<dbReference type="InterPro" id="IPR037923">
    <property type="entry name" value="HTH-like"/>
</dbReference>
<keyword evidence="4" id="KW-0804">Transcription</keyword>
<dbReference type="InterPro" id="IPR018062">
    <property type="entry name" value="HTH_AraC-typ_CS"/>
</dbReference>
<keyword evidence="3" id="KW-0010">Activator</keyword>
<dbReference type="GO" id="GO:0003700">
    <property type="term" value="F:DNA-binding transcription factor activity"/>
    <property type="evidence" value="ECO:0007669"/>
    <property type="project" value="InterPro"/>
</dbReference>
<evidence type="ECO:0000256" key="1">
    <source>
        <dbReference type="ARBA" id="ARBA00023015"/>
    </source>
</evidence>
<evidence type="ECO:0000313" key="6">
    <source>
        <dbReference type="EMBL" id="RUS98436.1"/>
    </source>
</evidence>
<dbReference type="SUPFAM" id="SSF51215">
    <property type="entry name" value="Regulatory protein AraC"/>
    <property type="match status" value="1"/>
</dbReference>
<dbReference type="PANTHER" id="PTHR46796">
    <property type="entry name" value="HTH-TYPE TRANSCRIPTIONAL ACTIVATOR RHAS-RELATED"/>
    <property type="match status" value="1"/>
</dbReference>
<dbReference type="EMBL" id="RSCK01000163">
    <property type="protein sequence ID" value="RUS98436.1"/>
    <property type="molecule type" value="Genomic_DNA"/>
</dbReference>
<dbReference type="InterPro" id="IPR018060">
    <property type="entry name" value="HTH_AraC"/>
</dbReference>
<evidence type="ECO:0000259" key="5">
    <source>
        <dbReference type="PROSITE" id="PS01124"/>
    </source>
</evidence>
<evidence type="ECO:0000256" key="4">
    <source>
        <dbReference type="ARBA" id="ARBA00023163"/>
    </source>
</evidence>
<organism evidence="6 7">
    <name type="scientific">Chroococcidiopsis cubana SAG 39.79</name>
    <dbReference type="NCBI Taxonomy" id="388085"/>
    <lineage>
        <taxon>Bacteria</taxon>
        <taxon>Bacillati</taxon>
        <taxon>Cyanobacteriota</taxon>
        <taxon>Cyanophyceae</taxon>
        <taxon>Chroococcidiopsidales</taxon>
        <taxon>Chroococcidiopsidaceae</taxon>
        <taxon>Chroococcidiopsis</taxon>
    </lineage>
</organism>
<evidence type="ECO:0000256" key="2">
    <source>
        <dbReference type="ARBA" id="ARBA00023125"/>
    </source>
</evidence>
<evidence type="ECO:0000313" key="7">
    <source>
        <dbReference type="Proteomes" id="UP000282574"/>
    </source>
</evidence>
<dbReference type="Proteomes" id="UP000282574">
    <property type="component" value="Unassembled WGS sequence"/>
</dbReference>
<dbReference type="PANTHER" id="PTHR46796:SF6">
    <property type="entry name" value="ARAC SUBFAMILY"/>
    <property type="match status" value="1"/>
</dbReference>
<protein>
    <submittedName>
        <fullName evidence="6">AraC family transcriptional regulator</fullName>
    </submittedName>
</protein>
<dbReference type="PROSITE" id="PS01124">
    <property type="entry name" value="HTH_ARAC_FAMILY_2"/>
    <property type="match status" value="1"/>
</dbReference>
<keyword evidence="7" id="KW-1185">Reference proteome</keyword>
<dbReference type="InterPro" id="IPR050204">
    <property type="entry name" value="AraC_XylS_family_regulators"/>
</dbReference>
<dbReference type="InterPro" id="IPR009057">
    <property type="entry name" value="Homeodomain-like_sf"/>
</dbReference>
<comment type="caution">
    <text evidence="6">The sequence shown here is derived from an EMBL/GenBank/DDBJ whole genome shotgun (WGS) entry which is preliminary data.</text>
</comment>
<feature type="domain" description="HTH araC/xylS-type" evidence="5">
    <location>
        <begin position="204"/>
        <end position="302"/>
    </location>
</feature>
<sequence>MKAMSKANTLAVDFTKAKDVLQILPNGSLLTSRGAQWDGIYLEYYRHPPYEIPENFPKQHLILINTRIPPSTHYEQALDGRISSDELRQGEVIVIPANILHWARWDAEHDYITLSLDPTIFNRYAAQLFEVDDTELVPHLATSDPLIYGLGLALKTELELDGLGGRLYTDSLTSTLFTHLLRHYCARKNSIPTYTGGLSKSQLRQAIEYIHNHLEQDLTLAELAAVVRMSPNYFASLFKQSIGLTPHQYVIGCRVEAAKHLLRQRELTIAEIAFRLGFAHQSHFNHHFKRLVGVTPKRFLTSQ</sequence>
<accession>A0AB37U913</accession>
<dbReference type="SMART" id="SM00342">
    <property type="entry name" value="HTH_ARAC"/>
    <property type="match status" value="1"/>
</dbReference>